<comment type="caution">
    <text evidence="3">The sequence shown here is derived from an EMBL/GenBank/DDBJ whole genome shotgun (WGS) entry which is preliminary data.</text>
</comment>
<evidence type="ECO:0000256" key="1">
    <source>
        <dbReference type="SAM" id="MobiDB-lite"/>
    </source>
</evidence>
<gene>
    <name evidence="3" type="ORF">FYJ44_11530</name>
</gene>
<dbReference type="EMBL" id="VUMH01000012">
    <property type="protein sequence ID" value="MSS28648.1"/>
    <property type="molecule type" value="Genomic_DNA"/>
</dbReference>
<reference evidence="3 4" key="1">
    <citation type="submission" date="2019-09" db="EMBL/GenBank/DDBJ databases">
        <title>In-depth cultivation of the pig gut microbiome towards novel bacterial diversity and tailored functional studies.</title>
        <authorList>
            <person name="Wylensek D."/>
            <person name="Hitch T.C.A."/>
            <person name="Clavel T."/>
        </authorList>
    </citation>
    <scope>NUCLEOTIDE SEQUENCE [LARGE SCALE GENOMIC DNA]</scope>
    <source>
        <strain evidence="3 4">PG-178-WT-4</strain>
    </source>
</reference>
<evidence type="ECO:0000259" key="2">
    <source>
        <dbReference type="SMART" id="SM00860"/>
    </source>
</evidence>
<dbReference type="Proteomes" id="UP000477488">
    <property type="component" value="Unassembled WGS sequence"/>
</dbReference>
<accession>A0A6L5XN47</accession>
<evidence type="ECO:0000313" key="3">
    <source>
        <dbReference type="EMBL" id="MSS28648.1"/>
    </source>
</evidence>
<dbReference type="Gene3D" id="3.40.1580.10">
    <property type="entry name" value="SMI1/KNR4-like"/>
    <property type="match status" value="1"/>
</dbReference>
<dbReference type="SMART" id="SM00860">
    <property type="entry name" value="SMI1_KNR4"/>
    <property type="match status" value="1"/>
</dbReference>
<dbReference type="AlphaFoldDB" id="A0A6L5XN47"/>
<feature type="region of interest" description="Disordered" evidence="1">
    <location>
        <begin position="1"/>
        <end position="22"/>
    </location>
</feature>
<keyword evidence="4" id="KW-1185">Reference proteome</keyword>
<dbReference type="SUPFAM" id="SSF160631">
    <property type="entry name" value="SMI1/KNR4-like"/>
    <property type="match status" value="1"/>
</dbReference>
<sequence length="294" mass="33999">MRDPLKNFWRQPPQGYDQDTAGRTGEQLARWEKICGFKLPALYKAQLRLQNGGLPWPQAYVHGGVAECLFINSGELDGIPANEKYCSLDEVYGKEEMEEVLGKDCRQERLYVLSWVDGHNVLCLDYGMTQETPRQEPEVCYFETDGFEEVFRVPSYDVFMERLVYSVACYEGCWHLGIKTGLLSQDVLAEHCARALGIPLKRREDDRYGWFNFDAWYGVVVPEYEGRELRCALSPNRFNAGTWLFPDSREYSFILEIDFEETSDQDVAESRILLESMVKKLRSDAVELAFLMPE</sequence>
<proteinExistence type="predicted"/>
<organism evidence="3 4">
    <name type="scientific">Desulfovibrio porci</name>
    <dbReference type="NCBI Taxonomy" id="2605782"/>
    <lineage>
        <taxon>Bacteria</taxon>
        <taxon>Pseudomonadati</taxon>
        <taxon>Thermodesulfobacteriota</taxon>
        <taxon>Desulfovibrionia</taxon>
        <taxon>Desulfovibrionales</taxon>
        <taxon>Desulfovibrionaceae</taxon>
        <taxon>Desulfovibrio</taxon>
    </lineage>
</organism>
<dbReference type="InterPro" id="IPR037883">
    <property type="entry name" value="Knr4/Smi1-like_sf"/>
</dbReference>
<dbReference type="RefSeq" id="WP_154512240.1">
    <property type="nucleotide sequence ID" value="NZ_VUMH01000012.1"/>
</dbReference>
<dbReference type="InterPro" id="IPR018958">
    <property type="entry name" value="Knr4/Smi1-like_dom"/>
</dbReference>
<protein>
    <submittedName>
        <fullName evidence="3">SMI1/KNR4 family protein</fullName>
    </submittedName>
</protein>
<evidence type="ECO:0000313" key="4">
    <source>
        <dbReference type="Proteomes" id="UP000477488"/>
    </source>
</evidence>
<feature type="domain" description="Knr4/Smi1-like" evidence="2">
    <location>
        <begin position="22"/>
        <end position="153"/>
    </location>
</feature>
<dbReference type="Pfam" id="PF09346">
    <property type="entry name" value="SMI1_KNR4"/>
    <property type="match status" value="1"/>
</dbReference>
<name>A0A6L5XN47_9BACT</name>